<sequence>MLLFLLVVTGCQERNTMNGPLYKGRPLTIGVIGDEPVVRESNITFKPLTLEVLEKNPTKLSSQLDAVFITRDYFREASEPQYTKAYKTAAIPFIFIKLDKLLAAYTVEQLSYDDVPDAFDLMFASAVYQAPGADEPNLWGFGLYNDVENETNVKTTYSTIFSSIESKRIGK</sequence>
<evidence type="ECO:0008006" key="3">
    <source>
        <dbReference type="Google" id="ProtNLM"/>
    </source>
</evidence>
<protein>
    <recommendedName>
        <fullName evidence="3">Lipoprotein</fullName>
    </recommendedName>
</protein>
<comment type="caution">
    <text evidence="1">The sequence shown here is derived from an EMBL/GenBank/DDBJ whole genome shotgun (WGS) entry which is preliminary data.</text>
</comment>
<dbReference type="RefSeq" id="WP_326089326.1">
    <property type="nucleotide sequence ID" value="NZ_JARLKZ010000014.1"/>
</dbReference>
<dbReference type="EMBL" id="JARLKZ010000014">
    <property type="protein sequence ID" value="MEC0241657.1"/>
    <property type="molecule type" value="Genomic_DNA"/>
</dbReference>
<dbReference type="Proteomes" id="UP001344632">
    <property type="component" value="Unassembled WGS sequence"/>
</dbReference>
<proteinExistence type="predicted"/>
<reference evidence="1 2" key="1">
    <citation type="submission" date="2023-03" db="EMBL/GenBank/DDBJ databases">
        <title>Bacillus Genome Sequencing.</title>
        <authorList>
            <person name="Dunlap C."/>
        </authorList>
    </citation>
    <scope>NUCLEOTIDE SEQUENCE [LARGE SCALE GENOMIC DNA]</scope>
    <source>
        <strain evidence="1 2">BD-525</strain>
    </source>
</reference>
<accession>A0ABU6GU27</accession>
<evidence type="ECO:0000313" key="2">
    <source>
        <dbReference type="Proteomes" id="UP001344632"/>
    </source>
</evidence>
<name>A0ABU6GU27_9BACL</name>
<organism evidence="1 2">
    <name type="scientific">Paenibacillus dokdonensis</name>
    <dbReference type="NCBI Taxonomy" id="2567944"/>
    <lineage>
        <taxon>Bacteria</taxon>
        <taxon>Bacillati</taxon>
        <taxon>Bacillota</taxon>
        <taxon>Bacilli</taxon>
        <taxon>Bacillales</taxon>
        <taxon>Paenibacillaceae</taxon>
        <taxon>Paenibacillus</taxon>
    </lineage>
</organism>
<gene>
    <name evidence="1" type="ORF">P4H66_17710</name>
</gene>
<keyword evidence="2" id="KW-1185">Reference proteome</keyword>
<evidence type="ECO:0000313" key="1">
    <source>
        <dbReference type="EMBL" id="MEC0241657.1"/>
    </source>
</evidence>